<dbReference type="OrthoDB" id="8949626at2"/>
<keyword evidence="1" id="KW-1133">Transmembrane helix</keyword>
<name>B0CA00_ACAM1</name>
<feature type="transmembrane region" description="Helical" evidence="1">
    <location>
        <begin position="148"/>
        <end position="170"/>
    </location>
</feature>
<dbReference type="Proteomes" id="UP000000268">
    <property type="component" value="Chromosome"/>
</dbReference>
<feature type="transmembrane region" description="Helical" evidence="1">
    <location>
        <begin position="469"/>
        <end position="493"/>
    </location>
</feature>
<evidence type="ECO:0000256" key="1">
    <source>
        <dbReference type="SAM" id="Phobius"/>
    </source>
</evidence>
<feature type="transmembrane region" description="Helical" evidence="1">
    <location>
        <begin position="68"/>
        <end position="88"/>
    </location>
</feature>
<dbReference type="EMBL" id="CP000828">
    <property type="protein sequence ID" value="ABW25440.1"/>
    <property type="molecule type" value="Genomic_DNA"/>
</dbReference>
<feature type="transmembrane region" description="Helical" evidence="1">
    <location>
        <begin position="418"/>
        <end position="449"/>
    </location>
</feature>
<dbReference type="AlphaFoldDB" id="B0CA00"/>
<feature type="transmembrane region" description="Helical" evidence="1">
    <location>
        <begin position="500"/>
        <end position="517"/>
    </location>
</feature>
<keyword evidence="1" id="KW-0812">Transmembrane</keyword>
<sequence length="520" mass="60030">MSLIRSNYFFSKTRPFVLALPWIGLFTQIAINTETSNANYSFIAAAVSNLFILYLYQPYQWYKFPISSLALTGYCILYALGPLLLTALEQRPIIYDLEVPEDLFLHIVLCTGTLIFSHFIYTQTNLFQIIRQKITLYLDRNLNIFQKLDTFSIAILSFFGLISMILVYWLNRGNDVAIIKLIQGFINFAYFPLTALLIQLCNESKKVTKVDWLLNFLFLVLIFIVALGRNSRATFAIPIATYGIGVFLLWIYQYIKIRFKVIVSILILIIFIVPLASNLATSMVMVRALRRDIPSEELLVKTIDQLSDIESIEQYRVKTDVDRLSGYDEKYLSNPFLRRFVNLKFADISLKLGNQLDHASRIEFREFSINRLLSIFPAPFLSFLGFSSEFKKQALSVSWGDQLFFLITRNKYFLGRFWIGHFFGTSLAAFGFLYLFFLGILSIIIFILLDALVITNVSCSQNPIFSPVAIINIYSFFTIFNVGSIVDLSIFIFREWMQVIFLYLIFCKMLVAVSRSLKLA</sequence>
<proteinExistence type="predicted"/>
<reference evidence="2 3" key="1">
    <citation type="journal article" date="2008" name="Proc. Natl. Acad. Sci. U.S.A.">
        <title>Niche adaptation and genome expansion in the chlorophyll d-producing cyanobacterium Acaryochloris marina.</title>
        <authorList>
            <person name="Swingley W.D."/>
            <person name="Chen M."/>
            <person name="Cheung P.C."/>
            <person name="Conrad A.L."/>
            <person name="Dejesa L.C."/>
            <person name="Hao J."/>
            <person name="Honchak B.M."/>
            <person name="Karbach L.E."/>
            <person name="Kurdoglu A."/>
            <person name="Lahiri S."/>
            <person name="Mastrian S.D."/>
            <person name="Miyashita H."/>
            <person name="Page L."/>
            <person name="Ramakrishna P."/>
            <person name="Satoh S."/>
            <person name="Sattley W.M."/>
            <person name="Shimada Y."/>
            <person name="Taylor H.L."/>
            <person name="Tomo T."/>
            <person name="Tsuchiya T."/>
            <person name="Wang Z.T."/>
            <person name="Raymond J."/>
            <person name="Mimuro M."/>
            <person name="Blankenship R.E."/>
            <person name="Touchman J.W."/>
        </authorList>
    </citation>
    <scope>NUCLEOTIDE SEQUENCE [LARGE SCALE GENOMIC DNA]</scope>
    <source>
        <strain evidence="3">MBIC 11017</strain>
    </source>
</reference>
<evidence type="ECO:0000313" key="2">
    <source>
        <dbReference type="EMBL" id="ABW25440.1"/>
    </source>
</evidence>
<feature type="transmembrane region" description="Helical" evidence="1">
    <location>
        <begin position="259"/>
        <end position="280"/>
    </location>
</feature>
<feature type="transmembrane region" description="Helical" evidence="1">
    <location>
        <begin position="40"/>
        <end position="56"/>
    </location>
</feature>
<keyword evidence="1" id="KW-0472">Membrane</keyword>
<feature type="transmembrane region" description="Helical" evidence="1">
    <location>
        <begin position="103"/>
        <end position="127"/>
    </location>
</feature>
<evidence type="ECO:0008006" key="4">
    <source>
        <dbReference type="Google" id="ProtNLM"/>
    </source>
</evidence>
<gene>
    <name evidence="2" type="ordered locus">AM1_0383</name>
</gene>
<feature type="transmembrane region" description="Helical" evidence="1">
    <location>
        <begin position="233"/>
        <end position="252"/>
    </location>
</feature>
<dbReference type="eggNOG" id="ENOG50313F9">
    <property type="taxonomic scope" value="Bacteria"/>
</dbReference>
<keyword evidence="3" id="KW-1185">Reference proteome</keyword>
<dbReference type="RefSeq" id="WP_012161050.1">
    <property type="nucleotide sequence ID" value="NC_009925.1"/>
</dbReference>
<accession>B0CA00</accession>
<evidence type="ECO:0000313" key="3">
    <source>
        <dbReference type="Proteomes" id="UP000000268"/>
    </source>
</evidence>
<organism evidence="2 3">
    <name type="scientific">Acaryochloris marina (strain MBIC 11017)</name>
    <dbReference type="NCBI Taxonomy" id="329726"/>
    <lineage>
        <taxon>Bacteria</taxon>
        <taxon>Bacillati</taxon>
        <taxon>Cyanobacteriota</taxon>
        <taxon>Cyanophyceae</taxon>
        <taxon>Acaryochloridales</taxon>
        <taxon>Acaryochloridaceae</taxon>
        <taxon>Acaryochloris</taxon>
    </lineage>
</organism>
<dbReference type="HOGENOM" id="CLU_523410_0_0_3"/>
<protein>
    <recommendedName>
        <fullName evidence="4">O-antigen polymerase</fullName>
    </recommendedName>
</protein>
<dbReference type="KEGG" id="amr:AM1_0383"/>
<feature type="transmembrane region" description="Helical" evidence="1">
    <location>
        <begin position="210"/>
        <end position="227"/>
    </location>
</feature>
<dbReference type="STRING" id="329726.AM1_0383"/>
<feature type="transmembrane region" description="Helical" evidence="1">
    <location>
        <begin position="176"/>
        <end position="198"/>
    </location>
</feature>